<accession>A0AAV9CRI7</accession>
<protein>
    <recommendedName>
        <fullName evidence="5">IBH1-like N-terminal domain-containing protein</fullName>
    </recommendedName>
</protein>
<comment type="caution">
    <text evidence="6">The sequence shown here is derived from an EMBL/GenBank/DDBJ whole genome shotgun (WGS) entry which is preliminary data.</text>
</comment>
<gene>
    <name evidence="6" type="ORF">QJS10_CPB18g00173</name>
</gene>
<dbReference type="GO" id="GO:0006355">
    <property type="term" value="P:regulation of DNA-templated transcription"/>
    <property type="evidence" value="ECO:0007669"/>
    <property type="project" value="InterPro"/>
</dbReference>
<dbReference type="Pfam" id="PF26576">
    <property type="entry name" value="IBH1_N"/>
    <property type="match status" value="1"/>
</dbReference>
<name>A0AAV9CRI7_ACOCL</name>
<dbReference type="EMBL" id="JAUJYO010000018">
    <property type="protein sequence ID" value="KAK1290708.1"/>
    <property type="molecule type" value="Genomic_DNA"/>
</dbReference>
<dbReference type="AlphaFoldDB" id="A0AAV9CRI7"/>
<dbReference type="InterPro" id="IPR044549">
    <property type="entry name" value="bHLH_AtIBH1-like"/>
</dbReference>
<dbReference type="PANTHER" id="PTHR33124:SF42">
    <property type="entry name" value="TRANSCRIPTION FACTOR BHLH146"/>
    <property type="match status" value="1"/>
</dbReference>
<comment type="subcellular location">
    <subcellularLocation>
        <location evidence="1">Nucleus</location>
    </subcellularLocation>
</comment>
<keyword evidence="3" id="KW-0804">Transcription</keyword>
<dbReference type="Proteomes" id="UP001180020">
    <property type="component" value="Unassembled WGS sequence"/>
</dbReference>
<dbReference type="PANTHER" id="PTHR33124">
    <property type="entry name" value="TRANSCRIPTION FACTOR IBH1-LIKE 1"/>
    <property type="match status" value="1"/>
</dbReference>
<evidence type="ECO:0000313" key="7">
    <source>
        <dbReference type="Proteomes" id="UP001180020"/>
    </source>
</evidence>
<evidence type="ECO:0000256" key="2">
    <source>
        <dbReference type="ARBA" id="ARBA00023015"/>
    </source>
</evidence>
<reference evidence="6" key="2">
    <citation type="submission" date="2023-06" db="EMBL/GenBank/DDBJ databases">
        <authorList>
            <person name="Ma L."/>
            <person name="Liu K.-W."/>
            <person name="Li Z."/>
            <person name="Hsiao Y.-Y."/>
            <person name="Qi Y."/>
            <person name="Fu T."/>
            <person name="Tang G."/>
            <person name="Zhang D."/>
            <person name="Sun W.-H."/>
            <person name="Liu D.-K."/>
            <person name="Li Y."/>
            <person name="Chen G.-Z."/>
            <person name="Liu X.-D."/>
            <person name="Liao X.-Y."/>
            <person name="Jiang Y.-T."/>
            <person name="Yu X."/>
            <person name="Hao Y."/>
            <person name="Huang J."/>
            <person name="Zhao X.-W."/>
            <person name="Ke S."/>
            <person name="Chen Y.-Y."/>
            <person name="Wu W.-L."/>
            <person name="Hsu J.-L."/>
            <person name="Lin Y.-F."/>
            <person name="Huang M.-D."/>
            <person name="Li C.-Y."/>
            <person name="Huang L."/>
            <person name="Wang Z.-W."/>
            <person name="Zhao X."/>
            <person name="Zhong W.-Y."/>
            <person name="Peng D.-H."/>
            <person name="Ahmad S."/>
            <person name="Lan S."/>
            <person name="Zhang J.-S."/>
            <person name="Tsai W.-C."/>
            <person name="Van De Peer Y."/>
            <person name="Liu Z.-J."/>
        </authorList>
    </citation>
    <scope>NUCLEOTIDE SEQUENCE</scope>
    <source>
        <strain evidence="6">CP</strain>
        <tissue evidence="6">Leaves</tissue>
    </source>
</reference>
<evidence type="ECO:0000259" key="5">
    <source>
        <dbReference type="Pfam" id="PF26576"/>
    </source>
</evidence>
<feature type="domain" description="IBH1-like N-terminal" evidence="5">
    <location>
        <begin position="1"/>
        <end position="23"/>
    </location>
</feature>
<proteinExistence type="predicted"/>
<evidence type="ECO:0000313" key="6">
    <source>
        <dbReference type="EMBL" id="KAK1290708.1"/>
    </source>
</evidence>
<keyword evidence="2" id="KW-0805">Transcription regulation</keyword>
<organism evidence="6 7">
    <name type="scientific">Acorus calamus</name>
    <name type="common">Sweet flag</name>
    <dbReference type="NCBI Taxonomy" id="4465"/>
    <lineage>
        <taxon>Eukaryota</taxon>
        <taxon>Viridiplantae</taxon>
        <taxon>Streptophyta</taxon>
        <taxon>Embryophyta</taxon>
        <taxon>Tracheophyta</taxon>
        <taxon>Spermatophyta</taxon>
        <taxon>Magnoliopsida</taxon>
        <taxon>Liliopsida</taxon>
        <taxon>Acoraceae</taxon>
        <taxon>Acorus</taxon>
    </lineage>
</organism>
<keyword evidence="4" id="KW-0539">Nucleus</keyword>
<evidence type="ECO:0000256" key="1">
    <source>
        <dbReference type="ARBA" id="ARBA00004123"/>
    </source>
</evidence>
<reference evidence="6" key="1">
    <citation type="journal article" date="2023" name="Nat. Commun.">
        <title>Diploid and tetraploid genomes of Acorus and the evolution of monocots.</title>
        <authorList>
            <person name="Ma L."/>
            <person name="Liu K.W."/>
            <person name="Li Z."/>
            <person name="Hsiao Y.Y."/>
            <person name="Qi Y."/>
            <person name="Fu T."/>
            <person name="Tang G.D."/>
            <person name="Zhang D."/>
            <person name="Sun W.H."/>
            <person name="Liu D.K."/>
            <person name="Li Y."/>
            <person name="Chen G.Z."/>
            <person name="Liu X.D."/>
            <person name="Liao X.Y."/>
            <person name="Jiang Y.T."/>
            <person name="Yu X."/>
            <person name="Hao Y."/>
            <person name="Huang J."/>
            <person name="Zhao X.W."/>
            <person name="Ke S."/>
            <person name="Chen Y.Y."/>
            <person name="Wu W.L."/>
            <person name="Hsu J.L."/>
            <person name="Lin Y.F."/>
            <person name="Huang M.D."/>
            <person name="Li C.Y."/>
            <person name="Huang L."/>
            <person name="Wang Z.W."/>
            <person name="Zhao X."/>
            <person name="Zhong W.Y."/>
            <person name="Peng D.H."/>
            <person name="Ahmad S."/>
            <person name="Lan S."/>
            <person name="Zhang J.S."/>
            <person name="Tsai W.C."/>
            <person name="Van de Peer Y."/>
            <person name="Liu Z.J."/>
        </authorList>
    </citation>
    <scope>NUCLEOTIDE SEQUENCE</scope>
    <source>
        <strain evidence="6">CP</strain>
    </source>
</reference>
<dbReference type="GO" id="GO:0005634">
    <property type="term" value="C:nucleus"/>
    <property type="evidence" value="ECO:0007669"/>
    <property type="project" value="UniProtKB-SubCell"/>
</dbReference>
<keyword evidence="7" id="KW-1185">Reference proteome</keyword>
<dbReference type="InterPro" id="IPR059002">
    <property type="entry name" value="IBH1_N"/>
</dbReference>
<dbReference type="InterPro" id="IPR044660">
    <property type="entry name" value="IBH1-like"/>
</dbReference>
<sequence>MALAISADGFHWSTALKHKLMRGKAEQIQTSHGFVFVVEKLEGLARPPLVPRPLIPNTNTDSNTIVGEDEELGSRIRTLRRLLPGGDEMGVCELFSEVQSYVVCLELQVGILRSLVGAY</sequence>
<dbReference type="CDD" id="cd11444">
    <property type="entry name" value="bHLH_AtIBH1_like"/>
    <property type="match status" value="1"/>
</dbReference>
<evidence type="ECO:0000256" key="3">
    <source>
        <dbReference type="ARBA" id="ARBA00023163"/>
    </source>
</evidence>
<evidence type="ECO:0000256" key="4">
    <source>
        <dbReference type="ARBA" id="ARBA00023242"/>
    </source>
</evidence>